<evidence type="ECO:0000313" key="12">
    <source>
        <dbReference type="Proteomes" id="UP001163687"/>
    </source>
</evidence>
<evidence type="ECO:0000256" key="4">
    <source>
        <dbReference type="ARBA" id="ARBA00022679"/>
    </source>
</evidence>
<evidence type="ECO:0000256" key="1">
    <source>
        <dbReference type="ARBA" id="ARBA00001946"/>
    </source>
</evidence>
<dbReference type="GO" id="GO:0016757">
    <property type="term" value="F:glycosyltransferase activity"/>
    <property type="evidence" value="ECO:0007669"/>
    <property type="project" value="UniProtKB-KW"/>
</dbReference>
<name>A0AA35G6U5_9FIRM</name>
<dbReference type="InterPro" id="IPR029044">
    <property type="entry name" value="Nucleotide-diphossugar_trans"/>
</dbReference>
<organism evidence="11 12">
    <name type="scientific">Caldinitratiruptor microaerophilus</name>
    <dbReference type="NCBI Taxonomy" id="671077"/>
    <lineage>
        <taxon>Bacteria</taxon>
        <taxon>Bacillati</taxon>
        <taxon>Bacillota</taxon>
        <taxon>Clostridia</taxon>
        <taxon>Eubacteriales</taxon>
        <taxon>Symbiobacteriaceae</taxon>
        <taxon>Caldinitratiruptor</taxon>
    </lineage>
</organism>
<keyword evidence="5" id="KW-0460">Magnesium</keyword>
<dbReference type="AlphaFoldDB" id="A0AA35G6U5"/>
<keyword evidence="4" id="KW-0808">Transferase</keyword>
<gene>
    <name evidence="11" type="ORF">caldi_04810</name>
</gene>
<sequence>MRVAAVIPAYNEEATIADVVAAVRQAGGIDPIVVVADGCTDRTAERARDAGALVVEHPENRGKAAAMKTGISATDSDVVVFLDADLVGLTREHVRALVAPVLAGEADMAIGLFDDGRLATDLAQVLAPYLSGQRAVRRRLIERMFAEEPEADVSRFGIEVALTRFAERAGLRVKEVPLEALTHRTKEEKLGLVKGLAARVKMYWEILKYAQKG</sequence>
<dbReference type="Proteomes" id="UP001163687">
    <property type="component" value="Chromosome"/>
</dbReference>
<accession>A0AA35G6U5</accession>
<dbReference type="SUPFAM" id="SSF53448">
    <property type="entry name" value="Nucleotide-diphospho-sugar transferases"/>
    <property type="match status" value="1"/>
</dbReference>
<dbReference type="InterPro" id="IPR050256">
    <property type="entry name" value="Glycosyltransferase_2"/>
</dbReference>
<evidence type="ECO:0000256" key="8">
    <source>
        <dbReference type="ARBA" id="ARBA00048689"/>
    </source>
</evidence>
<dbReference type="EC" id="2.4.1.266" evidence="6"/>
<dbReference type="InterPro" id="IPR001173">
    <property type="entry name" value="Glyco_trans_2-like"/>
</dbReference>
<dbReference type="PANTHER" id="PTHR48090:SF10">
    <property type="entry name" value="GLUCOSYL-3-PHOSPHOGLYCERATE SYNTHASE"/>
    <property type="match status" value="1"/>
</dbReference>
<comment type="cofactor">
    <cofactor evidence="1">
        <name>Mg(2+)</name>
        <dbReference type="ChEBI" id="CHEBI:18420"/>
    </cofactor>
</comment>
<protein>
    <recommendedName>
        <fullName evidence="7">Glucosyl-3-phosphoglycerate synthase</fullName>
        <ecNumber evidence="6">2.4.1.266</ecNumber>
    </recommendedName>
</protein>
<proteinExistence type="inferred from homology"/>
<reference evidence="11" key="1">
    <citation type="submission" date="2022-03" db="EMBL/GenBank/DDBJ databases">
        <title>Complete genome sequence of Caldinitratiruptor microaerophilus.</title>
        <authorList>
            <person name="Mukaiyama R."/>
            <person name="Nishiyama T."/>
            <person name="Ueda K."/>
        </authorList>
    </citation>
    <scope>NUCLEOTIDE SEQUENCE</scope>
    <source>
        <strain evidence="11">JCM 16183</strain>
    </source>
</reference>
<keyword evidence="3" id="KW-0328">Glycosyltransferase</keyword>
<dbReference type="Gene3D" id="3.90.550.10">
    <property type="entry name" value="Spore Coat Polysaccharide Biosynthesis Protein SpsA, Chain A"/>
    <property type="match status" value="1"/>
</dbReference>
<evidence type="ECO:0000256" key="5">
    <source>
        <dbReference type="ARBA" id="ARBA00022842"/>
    </source>
</evidence>
<dbReference type="EMBL" id="AP025628">
    <property type="protein sequence ID" value="BDG59391.1"/>
    <property type="molecule type" value="Genomic_DNA"/>
</dbReference>
<evidence type="ECO:0000256" key="9">
    <source>
        <dbReference type="ARBA" id="ARBA00048997"/>
    </source>
</evidence>
<comment type="catalytic activity">
    <reaction evidence="8">
        <text>(2R)-3-phosphoglycerate + UDP-alpha-D-glucose = (2R)-2-O-(alpha-D-glucopyranosyl)-3-phospho-glycerate + UDP + H(+)</text>
        <dbReference type="Rhea" id="RHEA:31319"/>
        <dbReference type="ChEBI" id="CHEBI:15378"/>
        <dbReference type="ChEBI" id="CHEBI:58223"/>
        <dbReference type="ChEBI" id="CHEBI:58272"/>
        <dbReference type="ChEBI" id="CHEBI:58885"/>
        <dbReference type="ChEBI" id="CHEBI:62600"/>
        <dbReference type="EC" id="2.4.1.266"/>
    </reaction>
    <physiologicalReaction direction="left-to-right" evidence="8">
        <dbReference type="Rhea" id="RHEA:31320"/>
    </physiologicalReaction>
</comment>
<evidence type="ECO:0000256" key="7">
    <source>
        <dbReference type="ARBA" id="ARBA00040894"/>
    </source>
</evidence>
<dbReference type="KEGG" id="cmic:caldi_04810"/>
<comment type="catalytic activity">
    <reaction evidence="9">
        <text>an NDP-alpha-D-glucose + (2R)-3-phosphoglycerate = (2R)-2-O-(alpha-D-glucopyranosyl)-3-phospho-glycerate + a ribonucleoside 5'-diphosphate + H(+)</text>
        <dbReference type="Rhea" id="RHEA:47244"/>
        <dbReference type="ChEBI" id="CHEBI:15378"/>
        <dbReference type="ChEBI" id="CHEBI:57930"/>
        <dbReference type="ChEBI" id="CHEBI:58272"/>
        <dbReference type="ChEBI" id="CHEBI:62600"/>
        <dbReference type="ChEBI" id="CHEBI:76533"/>
        <dbReference type="EC" id="2.4.1.266"/>
    </reaction>
    <physiologicalReaction direction="left-to-right" evidence="9">
        <dbReference type="Rhea" id="RHEA:47245"/>
    </physiologicalReaction>
</comment>
<dbReference type="CDD" id="cd04179">
    <property type="entry name" value="DPM_DPG-synthase_like"/>
    <property type="match status" value="1"/>
</dbReference>
<evidence type="ECO:0000259" key="10">
    <source>
        <dbReference type="Pfam" id="PF00535"/>
    </source>
</evidence>
<comment type="similarity">
    <text evidence="2">Belongs to the glycosyltransferase 2 family.</text>
</comment>
<keyword evidence="12" id="KW-1185">Reference proteome</keyword>
<dbReference type="Pfam" id="PF00535">
    <property type="entry name" value="Glycos_transf_2"/>
    <property type="match status" value="1"/>
</dbReference>
<evidence type="ECO:0000256" key="2">
    <source>
        <dbReference type="ARBA" id="ARBA00006739"/>
    </source>
</evidence>
<evidence type="ECO:0000256" key="6">
    <source>
        <dbReference type="ARBA" id="ARBA00039022"/>
    </source>
</evidence>
<feature type="domain" description="Glycosyltransferase 2-like" evidence="10">
    <location>
        <begin position="6"/>
        <end position="120"/>
    </location>
</feature>
<evidence type="ECO:0000256" key="3">
    <source>
        <dbReference type="ARBA" id="ARBA00022676"/>
    </source>
</evidence>
<evidence type="ECO:0000313" key="11">
    <source>
        <dbReference type="EMBL" id="BDG59391.1"/>
    </source>
</evidence>
<dbReference type="PANTHER" id="PTHR48090">
    <property type="entry name" value="UNDECAPRENYL-PHOSPHATE 4-DEOXY-4-FORMAMIDO-L-ARABINOSE TRANSFERASE-RELATED"/>
    <property type="match status" value="1"/>
</dbReference>